<feature type="domain" description="DprA winged helix" evidence="3">
    <location>
        <begin position="313"/>
        <end position="359"/>
    </location>
</feature>
<dbReference type="InterPro" id="IPR036388">
    <property type="entry name" value="WH-like_DNA-bd_sf"/>
</dbReference>
<comment type="caution">
    <text evidence="4">The sequence shown here is derived from an EMBL/GenBank/DDBJ whole genome shotgun (WGS) entry which is preliminary data.</text>
</comment>
<reference evidence="4 5" key="1">
    <citation type="submission" date="2021-03" db="EMBL/GenBank/DDBJ databases">
        <title>Genomic Encyclopedia of Type Strains, Phase IV (KMG-IV): sequencing the most valuable type-strain genomes for metagenomic binning, comparative biology and taxonomic classification.</title>
        <authorList>
            <person name="Goeker M."/>
        </authorList>
    </citation>
    <scope>NUCLEOTIDE SEQUENCE [LARGE SCALE GENOMIC DNA]</scope>
    <source>
        <strain evidence="4 5">DSM 28650</strain>
    </source>
</reference>
<accession>A0ABS4JZ97</accession>
<name>A0ABS4JZ97_9CLOT</name>
<feature type="domain" description="Smf/DprA SLOG" evidence="2">
    <location>
        <begin position="75"/>
        <end position="284"/>
    </location>
</feature>
<evidence type="ECO:0000313" key="5">
    <source>
        <dbReference type="Proteomes" id="UP001519308"/>
    </source>
</evidence>
<sequence length="368" mass="41267">MEILKLWFSIVELSTTIKLKLLNEFESVENIREFVITHKNINYEDNKVLSRLTKAYDLPKLYNLLEKVEKENINMSTIGEKNYPQSLELLDDAPYTLFYKGDISRLNNSTNVAVVGSRRCTPYGKDITKIITKEMVNSNINVVSGMAKGIDCIAHKTAIDNKGYTAAVLGCGVDVVYPRENNNLYNEIISCGGCIISEFPPGTTPRPMYFPIRNRIISGLSKLIIVAEAGEKSGSLITATRALEQGKDVLAIPGSIFSAESKGTNKLIKEGAHVFTGVEDVFQILGVQRDRKNKSINSKDSIGNNNKNSRVLNEIYKVIDNNPIHIDDIMRLTNVDIKQLYELLFEMQLKDEILCLSGNFYVRVNKSI</sequence>
<dbReference type="InterPro" id="IPR003488">
    <property type="entry name" value="DprA"/>
</dbReference>
<keyword evidence="5" id="KW-1185">Reference proteome</keyword>
<dbReference type="InterPro" id="IPR057666">
    <property type="entry name" value="DrpA_SLOG"/>
</dbReference>
<evidence type="ECO:0000313" key="4">
    <source>
        <dbReference type="EMBL" id="MBP2020316.1"/>
    </source>
</evidence>
<proteinExistence type="inferred from homology"/>
<dbReference type="SUPFAM" id="SSF102405">
    <property type="entry name" value="MCP/YpsA-like"/>
    <property type="match status" value="1"/>
</dbReference>
<evidence type="ECO:0000259" key="2">
    <source>
        <dbReference type="Pfam" id="PF02481"/>
    </source>
</evidence>
<dbReference type="Gene3D" id="3.40.50.450">
    <property type="match status" value="1"/>
</dbReference>
<evidence type="ECO:0000259" key="3">
    <source>
        <dbReference type="Pfam" id="PF17782"/>
    </source>
</evidence>
<dbReference type="Pfam" id="PF02481">
    <property type="entry name" value="DNA_processg_A"/>
    <property type="match status" value="1"/>
</dbReference>
<gene>
    <name evidence="4" type="ORF">J2Z44_000097</name>
</gene>
<dbReference type="NCBIfam" id="TIGR00732">
    <property type="entry name" value="dprA"/>
    <property type="match status" value="1"/>
</dbReference>
<evidence type="ECO:0000256" key="1">
    <source>
        <dbReference type="ARBA" id="ARBA00006525"/>
    </source>
</evidence>
<comment type="similarity">
    <text evidence="1">Belongs to the DprA/Smf family.</text>
</comment>
<dbReference type="Proteomes" id="UP001519308">
    <property type="component" value="Unassembled WGS sequence"/>
</dbReference>
<dbReference type="PANTHER" id="PTHR43022">
    <property type="entry name" value="PROTEIN SMF"/>
    <property type="match status" value="1"/>
</dbReference>
<dbReference type="Pfam" id="PF17782">
    <property type="entry name" value="WHD_DprA"/>
    <property type="match status" value="1"/>
</dbReference>
<organism evidence="4 5">
    <name type="scientific">Clostridium punense</name>
    <dbReference type="NCBI Taxonomy" id="1054297"/>
    <lineage>
        <taxon>Bacteria</taxon>
        <taxon>Bacillati</taxon>
        <taxon>Bacillota</taxon>
        <taxon>Clostridia</taxon>
        <taxon>Eubacteriales</taxon>
        <taxon>Clostridiaceae</taxon>
        <taxon>Clostridium</taxon>
    </lineage>
</organism>
<dbReference type="RefSeq" id="WP_021283324.1">
    <property type="nucleotide sequence ID" value="NZ_JAGGLL010000001.1"/>
</dbReference>
<dbReference type="EMBL" id="JAGGLL010000001">
    <property type="protein sequence ID" value="MBP2020316.1"/>
    <property type="molecule type" value="Genomic_DNA"/>
</dbReference>
<dbReference type="Gene3D" id="1.10.10.10">
    <property type="entry name" value="Winged helix-like DNA-binding domain superfamily/Winged helix DNA-binding domain"/>
    <property type="match status" value="1"/>
</dbReference>
<dbReference type="PANTHER" id="PTHR43022:SF1">
    <property type="entry name" value="PROTEIN SMF"/>
    <property type="match status" value="1"/>
</dbReference>
<protein>
    <submittedName>
        <fullName evidence="4">DNA processing protein</fullName>
    </submittedName>
</protein>
<dbReference type="InterPro" id="IPR041614">
    <property type="entry name" value="DprA_WH"/>
</dbReference>